<gene>
    <name evidence="1" type="ORF">PFRI_35320</name>
</gene>
<comment type="caution">
    <text evidence="1">The sequence shown here is derived from an EMBL/GenBank/DDBJ whole genome shotgun (WGS) entry which is preliminary data.</text>
</comment>
<dbReference type="STRING" id="696762.PFRI_35320"/>
<organism evidence="1 2">
    <name type="scientific">Planktotalea frisia</name>
    <dbReference type="NCBI Taxonomy" id="696762"/>
    <lineage>
        <taxon>Bacteria</taxon>
        <taxon>Pseudomonadati</taxon>
        <taxon>Pseudomonadota</taxon>
        <taxon>Alphaproteobacteria</taxon>
        <taxon>Rhodobacterales</taxon>
        <taxon>Paracoccaceae</taxon>
        <taxon>Planktotalea</taxon>
    </lineage>
</organism>
<dbReference type="AlphaFoldDB" id="A0A1L9NSH2"/>
<proteinExistence type="predicted"/>
<accession>A0A1L9NSH2</accession>
<evidence type="ECO:0000313" key="1">
    <source>
        <dbReference type="EMBL" id="OJI92245.1"/>
    </source>
</evidence>
<keyword evidence="2" id="KW-1185">Reference proteome</keyword>
<name>A0A1L9NSH2_9RHOB</name>
<protein>
    <submittedName>
        <fullName evidence="1">Uncharacterized protein</fullName>
    </submittedName>
</protein>
<dbReference type="Proteomes" id="UP000184514">
    <property type="component" value="Unassembled WGS sequence"/>
</dbReference>
<reference evidence="1 2" key="1">
    <citation type="submission" date="2016-10" db="EMBL/GenBank/DDBJ databases">
        <title>Genome sequence of Planktotalea frisia SH6-1.</title>
        <authorList>
            <person name="Poehlein A."/>
            <person name="Bakenhus I."/>
            <person name="Voget S."/>
            <person name="Brinkhoff T."/>
            <person name="Simon M."/>
        </authorList>
    </citation>
    <scope>NUCLEOTIDE SEQUENCE [LARGE SCALE GENOMIC DNA]</scope>
    <source>
        <strain evidence="1 2">SH6-1</strain>
    </source>
</reference>
<dbReference type="EMBL" id="MLCB01000191">
    <property type="protein sequence ID" value="OJI92245.1"/>
    <property type="molecule type" value="Genomic_DNA"/>
</dbReference>
<dbReference type="RefSeq" id="WP_170124881.1">
    <property type="nucleotide sequence ID" value="NZ_JABBAN010000001.1"/>
</dbReference>
<evidence type="ECO:0000313" key="2">
    <source>
        <dbReference type="Proteomes" id="UP000184514"/>
    </source>
</evidence>
<sequence>MKPKARFIASVVNTAKSDAPALPFERGARRAAFIAKRNAENKELKSA</sequence>